<dbReference type="PANTHER" id="PTHR40055:SF2">
    <property type="entry name" value="DNA GYRASE INHIBITOR"/>
    <property type="match status" value="1"/>
</dbReference>
<dbReference type="SMART" id="SM00342">
    <property type="entry name" value="HTH_ARAC"/>
    <property type="match status" value="1"/>
</dbReference>
<dbReference type="SUPFAM" id="SSF46689">
    <property type="entry name" value="Homeodomain-like"/>
    <property type="match status" value="2"/>
</dbReference>
<keyword evidence="2" id="KW-0238">DNA-binding</keyword>
<dbReference type="PRINTS" id="PR00032">
    <property type="entry name" value="HTHARAC"/>
</dbReference>
<evidence type="ECO:0000259" key="4">
    <source>
        <dbReference type="PROSITE" id="PS01124"/>
    </source>
</evidence>
<dbReference type="InterPro" id="IPR050908">
    <property type="entry name" value="SmbC-like"/>
</dbReference>
<dbReference type="InterPro" id="IPR009057">
    <property type="entry name" value="Homeodomain-like_sf"/>
</dbReference>
<dbReference type="AlphaFoldDB" id="A0A1M6WQH4"/>
<dbReference type="Proteomes" id="UP000184260">
    <property type="component" value="Unassembled WGS sequence"/>
</dbReference>
<dbReference type="STRING" id="69322.SAMN05443669_10013"/>
<dbReference type="PANTHER" id="PTHR40055">
    <property type="entry name" value="TRANSCRIPTIONAL REGULATOR YGIV-RELATED"/>
    <property type="match status" value="1"/>
</dbReference>
<dbReference type="InterPro" id="IPR029442">
    <property type="entry name" value="GyrI-like"/>
</dbReference>
<evidence type="ECO:0000256" key="3">
    <source>
        <dbReference type="ARBA" id="ARBA00023163"/>
    </source>
</evidence>
<dbReference type="GO" id="GO:0043565">
    <property type="term" value="F:sequence-specific DNA binding"/>
    <property type="evidence" value="ECO:0007669"/>
    <property type="project" value="InterPro"/>
</dbReference>
<evidence type="ECO:0000313" key="6">
    <source>
        <dbReference type="Proteomes" id="UP000184260"/>
    </source>
</evidence>
<feature type="domain" description="HTH araC/xylS-type" evidence="4">
    <location>
        <begin position="10"/>
        <end position="109"/>
    </location>
</feature>
<accession>A0A1M6WQH4</accession>
<dbReference type="InterPro" id="IPR020449">
    <property type="entry name" value="Tscrpt_reg_AraC-type_HTH"/>
</dbReference>
<organism evidence="5 6">
    <name type="scientific">Flavobacterium xanthum</name>
    <dbReference type="NCBI Taxonomy" id="69322"/>
    <lineage>
        <taxon>Bacteria</taxon>
        <taxon>Pseudomonadati</taxon>
        <taxon>Bacteroidota</taxon>
        <taxon>Flavobacteriia</taxon>
        <taxon>Flavobacteriales</taxon>
        <taxon>Flavobacteriaceae</taxon>
        <taxon>Flavobacterium</taxon>
    </lineage>
</organism>
<dbReference type="GO" id="GO:0003700">
    <property type="term" value="F:DNA-binding transcription factor activity"/>
    <property type="evidence" value="ECO:0007669"/>
    <property type="project" value="InterPro"/>
</dbReference>
<proteinExistence type="predicted"/>
<sequence length="300" mass="35116">MNEEYIKRINKILTYIDNNLNSDLSLEKLSDFAYYSPFHLHRLFKAYTNETLNSYIIRKRIEKTASLLIHQKETTVTELALNYGFNSNSSFTRTFKKVYGVCPSEFRKLSPNNYSKIGIVESKNGQIRPIFEDYICNINNHKNWIKMNAKIEIKEIPKLDFAFLTQIGVSGLHNAFEKLILWAKPKGLLDYPDFKMARIYHDSFKITEPEKVRMSACVLLKEPIEVKGEIGLTTIEKGKYIVGHFEIEPIDFEKSWNGLFVWMNENGYKKADKNPFEIFHNNFSEHPENKSIVDFYIPVI</sequence>
<dbReference type="Gene3D" id="1.10.10.60">
    <property type="entry name" value="Homeodomain-like"/>
    <property type="match status" value="2"/>
</dbReference>
<dbReference type="Pfam" id="PF12833">
    <property type="entry name" value="HTH_18"/>
    <property type="match status" value="1"/>
</dbReference>
<dbReference type="SUPFAM" id="SSF55136">
    <property type="entry name" value="Probable bacterial effector-binding domain"/>
    <property type="match status" value="1"/>
</dbReference>
<gene>
    <name evidence="5" type="ORF">SAMN05443669_10013</name>
</gene>
<keyword evidence="3" id="KW-0804">Transcription</keyword>
<name>A0A1M6WQH4_9FLAO</name>
<dbReference type="InterPro" id="IPR010499">
    <property type="entry name" value="AraC_E-bd"/>
</dbReference>
<dbReference type="PROSITE" id="PS01124">
    <property type="entry name" value="HTH_ARAC_FAMILY_2"/>
    <property type="match status" value="1"/>
</dbReference>
<dbReference type="SMART" id="SM00871">
    <property type="entry name" value="AraC_E_bind"/>
    <property type="match status" value="1"/>
</dbReference>
<keyword evidence="1" id="KW-0805">Transcription regulation</keyword>
<protein>
    <submittedName>
        <fullName evidence="5">Transcriptional regulator, AraC family</fullName>
    </submittedName>
</protein>
<evidence type="ECO:0000313" key="5">
    <source>
        <dbReference type="EMBL" id="SHK95894.1"/>
    </source>
</evidence>
<dbReference type="OrthoDB" id="9816011at2"/>
<evidence type="ECO:0000256" key="2">
    <source>
        <dbReference type="ARBA" id="ARBA00023125"/>
    </source>
</evidence>
<evidence type="ECO:0000256" key="1">
    <source>
        <dbReference type="ARBA" id="ARBA00023015"/>
    </source>
</evidence>
<keyword evidence="6" id="KW-1185">Reference proteome</keyword>
<reference evidence="6" key="1">
    <citation type="submission" date="2016-11" db="EMBL/GenBank/DDBJ databases">
        <authorList>
            <person name="Varghese N."/>
            <person name="Submissions S."/>
        </authorList>
    </citation>
    <scope>NUCLEOTIDE SEQUENCE [LARGE SCALE GENOMIC DNA]</scope>
    <source>
        <strain evidence="6">DSM 3661</strain>
    </source>
</reference>
<dbReference type="EMBL" id="FRBU01000001">
    <property type="protein sequence ID" value="SHK95894.1"/>
    <property type="molecule type" value="Genomic_DNA"/>
</dbReference>
<dbReference type="InterPro" id="IPR011256">
    <property type="entry name" value="Reg_factor_effector_dom_sf"/>
</dbReference>
<dbReference type="InterPro" id="IPR018060">
    <property type="entry name" value="HTH_AraC"/>
</dbReference>
<dbReference type="Pfam" id="PF06445">
    <property type="entry name" value="GyrI-like"/>
    <property type="match status" value="1"/>
</dbReference>
<dbReference type="RefSeq" id="WP_073351030.1">
    <property type="nucleotide sequence ID" value="NZ_FRBU01000001.1"/>
</dbReference>
<dbReference type="Gene3D" id="3.20.80.10">
    <property type="entry name" value="Regulatory factor, effector binding domain"/>
    <property type="match status" value="1"/>
</dbReference>